<dbReference type="Proteomes" id="UP000053097">
    <property type="component" value="Unassembled WGS sequence"/>
</dbReference>
<protein>
    <submittedName>
        <fullName evidence="2">Uncharacterized protein</fullName>
    </submittedName>
</protein>
<evidence type="ECO:0000256" key="1">
    <source>
        <dbReference type="SAM" id="MobiDB-lite"/>
    </source>
</evidence>
<sequence length="85" mass="9254">MYAMYKRTPQSPARVHRMHLGRNVISGCADPEFSPFRALNATVSSRRNATNSREGCKFAGPTSGQGSGDDGTPRCRPLGRTRGSR</sequence>
<feature type="region of interest" description="Disordered" evidence="1">
    <location>
        <begin position="46"/>
        <end position="85"/>
    </location>
</feature>
<evidence type="ECO:0000313" key="2">
    <source>
        <dbReference type="EMBL" id="EZA55513.1"/>
    </source>
</evidence>
<accession>A0A026WHP8</accession>
<name>A0A026WHP8_OOCBI</name>
<organism evidence="2 3">
    <name type="scientific">Ooceraea biroi</name>
    <name type="common">Clonal raider ant</name>
    <name type="synonym">Cerapachys biroi</name>
    <dbReference type="NCBI Taxonomy" id="2015173"/>
    <lineage>
        <taxon>Eukaryota</taxon>
        <taxon>Metazoa</taxon>
        <taxon>Ecdysozoa</taxon>
        <taxon>Arthropoda</taxon>
        <taxon>Hexapoda</taxon>
        <taxon>Insecta</taxon>
        <taxon>Pterygota</taxon>
        <taxon>Neoptera</taxon>
        <taxon>Endopterygota</taxon>
        <taxon>Hymenoptera</taxon>
        <taxon>Apocrita</taxon>
        <taxon>Aculeata</taxon>
        <taxon>Formicoidea</taxon>
        <taxon>Formicidae</taxon>
        <taxon>Dorylinae</taxon>
        <taxon>Ooceraea</taxon>
    </lineage>
</organism>
<evidence type="ECO:0000313" key="3">
    <source>
        <dbReference type="Proteomes" id="UP000053097"/>
    </source>
</evidence>
<gene>
    <name evidence="2" type="ORF">X777_03767</name>
</gene>
<reference evidence="2 3" key="1">
    <citation type="journal article" date="2014" name="Curr. Biol.">
        <title>The genome of the clonal raider ant Cerapachys biroi.</title>
        <authorList>
            <person name="Oxley P.R."/>
            <person name="Ji L."/>
            <person name="Fetter-Pruneda I."/>
            <person name="McKenzie S.K."/>
            <person name="Li C."/>
            <person name="Hu H."/>
            <person name="Zhang G."/>
            <person name="Kronauer D.J."/>
        </authorList>
    </citation>
    <scope>NUCLEOTIDE SEQUENCE [LARGE SCALE GENOMIC DNA]</scope>
</reference>
<proteinExistence type="predicted"/>
<keyword evidence="3" id="KW-1185">Reference proteome</keyword>
<dbReference type="EMBL" id="KK107199">
    <property type="protein sequence ID" value="EZA55513.1"/>
    <property type="molecule type" value="Genomic_DNA"/>
</dbReference>
<dbReference type="AlphaFoldDB" id="A0A026WHP8"/>